<keyword evidence="1" id="KW-1133">Transmembrane helix</keyword>
<evidence type="ECO:0000313" key="2">
    <source>
        <dbReference type="EMBL" id="OTF72391.1"/>
    </source>
</evidence>
<organism evidence="2 3">
    <name type="scientific">Euroglyphus maynei</name>
    <name type="common">Mayne's house dust mite</name>
    <dbReference type="NCBI Taxonomy" id="6958"/>
    <lineage>
        <taxon>Eukaryota</taxon>
        <taxon>Metazoa</taxon>
        <taxon>Ecdysozoa</taxon>
        <taxon>Arthropoda</taxon>
        <taxon>Chelicerata</taxon>
        <taxon>Arachnida</taxon>
        <taxon>Acari</taxon>
        <taxon>Acariformes</taxon>
        <taxon>Sarcoptiformes</taxon>
        <taxon>Astigmata</taxon>
        <taxon>Psoroptidia</taxon>
        <taxon>Analgoidea</taxon>
        <taxon>Pyroglyphidae</taxon>
        <taxon>Pyroglyphinae</taxon>
        <taxon>Euroglyphus</taxon>
    </lineage>
</organism>
<feature type="transmembrane region" description="Helical" evidence="1">
    <location>
        <begin position="6"/>
        <end position="24"/>
    </location>
</feature>
<dbReference type="EMBL" id="MUJZ01056391">
    <property type="protein sequence ID" value="OTF72391.1"/>
    <property type="molecule type" value="Genomic_DNA"/>
</dbReference>
<gene>
    <name evidence="2" type="ORF">BLA29_011836</name>
</gene>
<protein>
    <submittedName>
        <fullName evidence="2">Uncharacterized protein</fullName>
    </submittedName>
</protein>
<evidence type="ECO:0000313" key="3">
    <source>
        <dbReference type="Proteomes" id="UP000194236"/>
    </source>
</evidence>
<accession>A0A1Y3AV96</accession>
<keyword evidence="1" id="KW-0472">Membrane</keyword>
<comment type="caution">
    <text evidence="2">The sequence shown here is derived from an EMBL/GenBank/DDBJ whole genome shotgun (WGS) entry which is preliminary data.</text>
</comment>
<name>A0A1Y3AV96_EURMA</name>
<evidence type="ECO:0000256" key="1">
    <source>
        <dbReference type="SAM" id="Phobius"/>
    </source>
</evidence>
<dbReference type="AlphaFoldDB" id="A0A1Y3AV96"/>
<proteinExistence type="predicted"/>
<keyword evidence="3" id="KW-1185">Reference proteome</keyword>
<keyword evidence="1" id="KW-0812">Transmembrane</keyword>
<sequence>MIDHLLFIFIILIYSFFIIIKKGRFIRLQIQFNRNQYTVISDGHQRECIQVHPPFKIPSEACIHSINPGMSYDFVLTKTKAILQPPPYQTNCQSYQAVTQAESELLASTSDPTELKEFYLKPMSRSDCIDKSFGNEVHYF</sequence>
<reference evidence="2 3" key="1">
    <citation type="submission" date="2017-03" db="EMBL/GenBank/DDBJ databases">
        <title>Genome Survey of Euroglyphus maynei.</title>
        <authorList>
            <person name="Arlian L.G."/>
            <person name="Morgan M.S."/>
            <person name="Rider S.D."/>
        </authorList>
    </citation>
    <scope>NUCLEOTIDE SEQUENCE [LARGE SCALE GENOMIC DNA]</scope>
    <source>
        <strain evidence="2">Arlian Lab</strain>
        <tissue evidence="2">Whole body</tissue>
    </source>
</reference>
<dbReference type="Proteomes" id="UP000194236">
    <property type="component" value="Unassembled WGS sequence"/>
</dbReference>